<dbReference type="EMBL" id="ANPE02000064">
    <property type="protein sequence ID" value="EMY35726.1"/>
    <property type="molecule type" value="Genomic_DNA"/>
</dbReference>
<evidence type="ECO:0000313" key="2">
    <source>
        <dbReference type="EMBL" id="EMY35726.1"/>
    </source>
</evidence>
<dbReference type="OrthoDB" id="4946232at2"/>
<evidence type="ECO:0000256" key="1">
    <source>
        <dbReference type="SAM" id="Phobius"/>
    </source>
</evidence>
<feature type="transmembrane region" description="Helical" evidence="1">
    <location>
        <begin position="38"/>
        <end position="58"/>
    </location>
</feature>
<protein>
    <submittedName>
        <fullName evidence="2">Uncharacterized protein</fullName>
    </submittedName>
</protein>
<organism evidence="2 3">
    <name type="scientific">Arthrobacter crystallopoietes BAB-32</name>
    <dbReference type="NCBI Taxonomy" id="1246476"/>
    <lineage>
        <taxon>Bacteria</taxon>
        <taxon>Bacillati</taxon>
        <taxon>Actinomycetota</taxon>
        <taxon>Actinomycetes</taxon>
        <taxon>Micrococcales</taxon>
        <taxon>Micrococcaceae</taxon>
        <taxon>Crystallibacter</taxon>
    </lineage>
</organism>
<keyword evidence="1" id="KW-1133">Transmembrane helix</keyword>
<sequence length="181" mass="19680">MRDWVRQHPKLAIALFVLAEGLLLTAVYVAFGGPLLDAVFQAAVNAVMSGVILFFIVAGMRKTAARLEANGQILAYVRYPDARPGSLSSIWNMGIATPHAEWIESQPAVYESLVPSGRPTKICVLEVFPERRLIRGSERNYIAGLGNQAMTIRTEQGRVEIAASPKALDELVDAFTRGPGS</sequence>
<dbReference type="AlphaFoldDB" id="N1UZA6"/>
<keyword evidence="1" id="KW-0472">Membrane</keyword>
<feature type="transmembrane region" description="Helical" evidence="1">
    <location>
        <begin position="12"/>
        <end position="32"/>
    </location>
</feature>
<reference evidence="2 3" key="1">
    <citation type="journal article" date="2013" name="Genome Announc.">
        <title>Draft Genome Sequence of Arthrobacter crystallopoietes Strain BAB-32, Revealing Genes for Bioremediation.</title>
        <authorList>
            <person name="Joshi M.N."/>
            <person name="Pandit A.S."/>
            <person name="Sharma A."/>
            <person name="Pandya R.V."/>
            <person name="Desai S.M."/>
            <person name="Saxena A.K."/>
            <person name="Bagatharia S.B."/>
        </authorList>
    </citation>
    <scope>NUCLEOTIDE SEQUENCE [LARGE SCALE GENOMIC DNA]</scope>
    <source>
        <strain evidence="2 3">BAB-32</strain>
    </source>
</reference>
<proteinExistence type="predicted"/>
<name>N1UZA6_9MICC</name>
<dbReference type="Proteomes" id="UP000010729">
    <property type="component" value="Unassembled WGS sequence"/>
</dbReference>
<keyword evidence="1" id="KW-0812">Transmembrane</keyword>
<evidence type="ECO:0000313" key="3">
    <source>
        <dbReference type="Proteomes" id="UP000010729"/>
    </source>
</evidence>
<accession>N1UZA6</accession>
<gene>
    <name evidence="2" type="ORF">D477_002723</name>
</gene>
<keyword evidence="3" id="KW-1185">Reference proteome</keyword>
<dbReference type="RefSeq" id="WP_005267011.1">
    <property type="nucleotide sequence ID" value="NZ_ANPE02000064.1"/>
</dbReference>
<comment type="caution">
    <text evidence="2">The sequence shown here is derived from an EMBL/GenBank/DDBJ whole genome shotgun (WGS) entry which is preliminary data.</text>
</comment>